<dbReference type="Pfam" id="PF13403">
    <property type="entry name" value="Hint_2"/>
    <property type="match status" value="1"/>
</dbReference>
<evidence type="ECO:0000256" key="1">
    <source>
        <dbReference type="SAM" id="MobiDB-lite"/>
    </source>
</evidence>
<dbReference type="OrthoDB" id="6305173at2"/>
<feature type="compositionally biased region" description="Polar residues" evidence="1">
    <location>
        <begin position="1"/>
        <end position="23"/>
    </location>
</feature>
<evidence type="ECO:0000313" key="3">
    <source>
        <dbReference type="EMBL" id="SLN32422.1"/>
    </source>
</evidence>
<evidence type="ECO:0000259" key="2">
    <source>
        <dbReference type="Pfam" id="PF13403"/>
    </source>
</evidence>
<name>A0A1X6YXR7_9RHOB</name>
<reference evidence="3 4" key="1">
    <citation type="submission" date="2017-03" db="EMBL/GenBank/DDBJ databases">
        <authorList>
            <person name="Afonso C.L."/>
            <person name="Miller P.J."/>
            <person name="Scott M.A."/>
            <person name="Spackman E."/>
            <person name="Goraichik I."/>
            <person name="Dimitrov K.M."/>
            <person name="Suarez D.L."/>
            <person name="Swayne D.E."/>
        </authorList>
    </citation>
    <scope>NUCLEOTIDE SEQUENCE [LARGE SCALE GENOMIC DNA]</scope>
    <source>
        <strain evidence="3 4">CECT 8110</strain>
    </source>
</reference>
<keyword evidence="4" id="KW-1185">Reference proteome</keyword>
<sequence length="261" mass="28335">MSIPNTAASFSQDMKTPPASVSKTRPDAVRKARMMRRYRIRSLREDGSVHETENIGPATPVFEKAFSAFARGTLIKTTTGPVAVEDLEPGMMLITAEHGPSQLLWIGSMTLVPDAEGLAPQDCRITRIMPDAFGMERPMTNMMAGPGARLLARPPSLRDSFGGERLLTPPRDLADGMNVVEVTPPSSVAVYHLCLRDHATITAGGLEFETFHPGAGFERHMSPNLLALFLSFFPHIREASDFGSVSHLRLPFSGATSMDAA</sequence>
<organism evidence="3 4">
    <name type="scientific">Roseovarius halotolerans</name>
    <dbReference type="NCBI Taxonomy" id="505353"/>
    <lineage>
        <taxon>Bacteria</taxon>
        <taxon>Pseudomonadati</taxon>
        <taxon>Pseudomonadota</taxon>
        <taxon>Alphaproteobacteria</taxon>
        <taxon>Rhodobacterales</taxon>
        <taxon>Roseobacteraceae</taxon>
        <taxon>Roseovarius</taxon>
    </lineage>
</organism>
<feature type="domain" description="Hedgehog/Intein (Hint)" evidence="2">
    <location>
        <begin position="68"/>
        <end position="214"/>
    </location>
</feature>
<accession>A0A1X6YXR7</accession>
<evidence type="ECO:0000313" key="4">
    <source>
        <dbReference type="Proteomes" id="UP000193207"/>
    </source>
</evidence>
<dbReference type="InterPro" id="IPR028992">
    <property type="entry name" value="Hedgehog/Intein_dom"/>
</dbReference>
<dbReference type="AlphaFoldDB" id="A0A1X6YXR7"/>
<dbReference type="Proteomes" id="UP000193207">
    <property type="component" value="Unassembled WGS sequence"/>
</dbReference>
<protein>
    <recommendedName>
        <fullName evidence="2">Hedgehog/Intein (Hint) domain-containing protein</fullName>
    </recommendedName>
</protein>
<gene>
    <name evidence="3" type="ORF">ROH8110_01549</name>
</gene>
<proteinExistence type="predicted"/>
<feature type="region of interest" description="Disordered" evidence="1">
    <location>
        <begin position="1"/>
        <end position="28"/>
    </location>
</feature>
<dbReference type="EMBL" id="FWFU01000002">
    <property type="protein sequence ID" value="SLN32422.1"/>
    <property type="molecule type" value="Genomic_DNA"/>
</dbReference>
<dbReference type="RefSeq" id="WP_085817191.1">
    <property type="nucleotide sequence ID" value="NZ_FWFU01000002.1"/>
</dbReference>